<dbReference type="CDD" id="cd02869">
    <property type="entry name" value="PseudoU_synth_RluA_like"/>
    <property type="match status" value="1"/>
</dbReference>
<name>A0A229UYH9_9BACL</name>
<reference evidence="7 8" key="1">
    <citation type="submission" date="2017-07" db="EMBL/GenBank/DDBJ databases">
        <title>Genome sequencing and assembly of Paenibacillus rigui.</title>
        <authorList>
            <person name="Mayilraj S."/>
        </authorList>
    </citation>
    <scope>NUCLEOTIDE SEQUENCE [LARGE SCALE GENOMIC DNA]</scope>
    <source>
        <strain evidence="7 8">JCM 16352</strain>
    </source>
</reference>
<evidence type="ECO:0000313" key="7">
    <source>
        <dbReference type="EMBL" id="OXM88009.1"/>
    </source>
</evidence>
<dbReference type="EMBL" id="NMQW01000002">
    <property type="protein sequence ID" value="OXM88009.1"/>
    <property type="molecule type" value="Genomic_DNA"/>
</dbReference>
<dbReference type="RefSeq" id="WP_094013257.1">
    <property type="nucleotide sequence ID" value="NZ_NMQW01000002.1"/>
</dbReference>
<accession>A0A229UYH9</accession>
<proteinExistence type="inferred from homology"/>
<protein>
    <recommendedName>
        <fullName evidence="4">RNA pseudouridylate synthase</fullName>
    </recommendedName>
    <alternativeName>
        <fullName evidence="5">RNA-uridine isomerase</fullName>
    </alternativeName>
</protein>
<evidence type="ECO:0000313" key="8">
    <source>
        <dbReference type="Proteomes" id="UP000215509"/>
    </source>
</evidence>
<dbReference type="SUPFAM" id="SSF55120">
    <property type="entry name" value="Pseudouridine synthase"/>
    <property type="match status" value="1"/>
</dbReference>
<dbReference type="GO" id="GO:0001522">
    <property type="term" value="P:pseudouridine synthesis"/>
    <property type="evidence" value="ECO:0007669"/>
    <property type="project" value="InterPro"/>
</dbReference>
<evidence type="ECO:0000256" key="1">
    <source>
        <dbReference type="ARBA" id="ARBA00000073"/>
    </source>
</evidence>
<dbReference type="GO" id="GO:0009982">
    <property type="term" value="F:pseudouridine synthase activity"/>
    <property type="evidence" value="ECO:0007669"/>
    <property type="project" value="InterPro"/>
</dbReference>
<gene>
    <name evidence="7" type="ORF">CF651_02640</name>
</gene>
<evidence type="ECO:0000256" key="3">
    <source>
        <dbReference type="ARBA" id="ARBA00023235"/>
    </source>
</evidence>
<dbReference type="Proteomes" id="UP000215509">
    <property type="component" value="Unassembled WGS sequence"/>
</dbReference>
<dbReference type="GO" id="GO:0003723">
    <property type="term" value="F:RNA binding"/>
    <property type="evidence" value="ECO:0007669"/>
    <property type="project" value="InterPro"/>
</dbReference>
<feature type="domain" description="Pseudouridine synthase RsuA/RluA-like" evidence="6">
    <location>
        <begin position="17"/>
        <end position="173"/>
    </location>
</feature>
<keyword evidence="3" id="KW-0413">Isomerase</keyword>
<dbReference type="AlphaFoldDB" id="A0A229UYH9"/>
<dbReference type="InterPro" id="IPR050188">
    <property type="entry name" value="RluA_PseudoU_synthase"/>
</dbReference>
<dbReference type="Pfam" id="PF00849">
    <property type="entry name" value="PseudoU_synth_2"/>
    <property type="match status" value="1"/>
</dbReference>
<keyword evidence="8" id="KW-1185">Reference proteome</keyword>
<dbReference type="InterPro" id="IPR006145">
    <property type="entry name" value="PsdUridine_synth_RsuA/RluA"/>
</dbReference>
<organism evidence="7 8">
    <name type="scientific">Paenibacillus rigui</name>
    <dbReference type="NCBI Taxonomy" id="554312"/>
    <lineage>
        <taxon>Bacteria</taxon>
        <taxon>Bacillati</taxon>
        <taxon>Bacillota</taxon>
        <taxon>Bacilli</taxon>
        <taxon>Bacillales</taxon>
        <taxon>Paenibacillaceae</taxon>
        <taxon>Paenibacillus</taxon>
    </lineage>
</organism>
<evidence type="ECO:0000256" key="4">
    <source>
        <dbReference type="ARBA" id="ARBA00031870"/>
    </source>
</evidence>
<sequence length="231" mass="25677">MAQVSLPSIEVLYEDNHVIVVVKPVNVPTQEDDSHDPDLLTMIKQDLKHRHGKPGNVYLGLVHRLDRPVGGVMVFAKTSKAASRLSDAVRTRSIRKIYTAVVNGKPKQPQGTLKHYLLKDAKTNMVSVVPPGKPGAKEAILDYQVTDHLEGLSLVRVELHTGRPHQIRVQFASIGCPLVGDQRYGAHLTKPGQQIALWSTELSFEHPTTKETLSFTSKPPKAYPWFLWGES</sequence>
<dbReference type="GO" id="GO:0006396">
    <property type="term" value="P:RNA processing"/>
    <property type="evidence" value="ECO:0007669"/>
    <property type="project" value="UniProtKB-ARBA"/>
</dbReference>
<dbReference type="PANTHER" id="PTHR21600:SF83">
    <property type="entry name" value="PSEUDOURIDYLATE SYNTHASE RPUSD4, MITOCHONDRIAL"/>
    <property type="match status" value="1"/>
</dbReference>
<evidence type="ECO:0000256" key="5">
    <source>
        <dbReference type="ARBA" id="ARBA00033164"/>
    </source>
</evidence>
<comment type="similarity">
    <text evidence="2">Belongs to the pseudouridine synthase RluA family.</text>
</comment>
<dbReference type="PANTHER" id="PTHR21600">
    <property type="entry name" value="MITOCHONDRIAL RNA PSEUDOURIDINE SYNTHASE"/>
    <property type="match status" value="1"/>
</dbReference>
<evidence type="ECO:0000259" key="6">
    <source>
        <dbReference type="Pfam" id="PF00849"/>
    </source>
</evidence>
<dbReference type="GO" id="GO:0140098">
    <property type="term" value="F:catalytic activity, acting on RNA"/>
    <property type="evidence" value="ECO:0007669"/>
    <property type="project" value="UniProtKB-ARBA"/>
</dbReference>
<dbReference type="InterPro" id="IPR020103">
    <property type="entry name" value="PsdUridine_synth_cat_dom_sf"/>
</dbReference>
<comment type="catalytic activity">
    <reaction evidence="1">
        <text>a uridine in RNA = a pseudouridine in RNA</text>
        <dbReference type="Rhea" id="RHEA:48348"/>
        <dbReference type="Rhea" id="RHEA-COMP:12068"/>
        <dbReference type="Rhea" id="RHEA-COMP:12069"/>
        <dbReference type="ChEBI" id="CHEBI:65314"/>
        <dbReference type="ChEBI" id="CHEBI:65315"/>
    </reaction>
</comment>
<dbReference type="OrthoDB" id="9773999at2"/>
<comment type="caution">
    <text evidence="7">The sequence shown here is derived from an EMBL/GenBank/DDBJ whole genome shotgun (WGS) entry which is preliminary data.</text>
</comment>
<evidence type="ECO:0000256" key="2">
    <source>
        <dbReference type="ARBA" id="ARBA00010876"/>
    </source>
</evidence>
<dbReference type="Gene3D" id="3.30.2350.10">
    <property type="entry name" value="Pseudouridine synthase"/>
    <property type="match status" value="1"/>
</dbReference>